<organism evidence="2 3">
    <name type="scientific">Tabrizicola piscis</name>
    <dbReference type="NCBI Taxonomy" id="2494374"/>
    <lineage>
        <taxon>Bacteria</taxon>
        <taxon>Pseudomonadati</taxon>
        <taxon>Pseudomonadota</taxon>
        <taxon>Alphaproteobacteria</taxon>
        <taxon>Rhodobacterales</taxon>
        <taxon>Paracoccaceae</taxon>
        <taxon>Tabrizicola</taxon>
    </lineage>
</organism>
<gene>
    <name evidence="2" type="ORF">EI545_09125</name>
</gene>
<evidence type="ECO:0000313" key="2">
    <source>
        <dbReference type="EMBL" id="AZL58983.1"/>
    </source>
</evidence>
<dbReference type="EMBL" id="CP034328">
    <property type="protein sequence ID" value="AZL58983.1"/>
    <property type="molecule type" value="Genomic_DNA"/>
</dbReference>
<keyword evidence="1" id="KW-0732">Signal</keyword>
<dbReference type="OrthoDB" id="5470953at2"/>
<feature type="chain" id="PRO_5019049506" evidence="1">
    <location>
        <begin position="22"/>
        <end position="83"/>
    </location>
</feature>
<evidence type="ECO:0000313" key="3">
    <source>
        <dbReference type="Proteomes" id="UP000282002"/>
    </source>
</evidence>
<dbReference type="InterPro" id="IPR011992">
    <property type="entry name" value="EF-hand-dom_pair"/>
</dbReference>
<dbReference type="RefSeq" id="WP_125325181.1">
    <property type="nucleotide sequence ID" value="NZ_CP034328.1"/>
</dbReference>
<reference evidence="2 3" key="1">
    <citation type="submission" date="2018-12" db="EMBL/GenBank/DDBJ databases">
        <title>Complete genome sequencing of Tabrizicola sp. K13M18.</title>
        <authorList>
            <person name="Bae J.-W."/>
        </authorList>
    </citation>
    <scope>NUCLEOTIDE SEQUENCE [LARGE SCALE GENOMIC DNA]</scope>
    <source>
        <strain evidence="2 3">K13M18</strain>
    </source>
</reference>
<dbReference type="Proteomes" id="UP000282002">
    <property type="component" value="Chromosome"/>
</dbReference>
<protein>
    <submittedName>
        <fullName evidence="2">EF-hand domain-containing protein</fullName>
    </submittedName>
</protein>
<dbReference type="SUPFAM" id="SSF47473">
    <property type="entry name" value="EF-hand"/>
    <property type="match status" value="1"/>
</dbReference>
<dbReference type="Gene3D" id="1.10.238.10">
    <property type="entry name" value="EF-hand"/>
    <property type="match status" value="1"/>
</dbReference>
<accession>A0A3S8U5U5</accession>
<name>A0A3S8U5U5_9RHOB</name>
<evidence type="ECO:0000256" key="1">
    <source>
        <dbReference type="SAM" id="SignalP"/>
    </source>
</evidence>
<dbReference type="KEGG" id="taw:EI545_09125"/>
<keyword evidence="3" id="KW-1185">Reference proteome</keyword>
<feature type="signal peptide" evidence="1">
    <location>
        <begin position="1"/>
        <end position="21"/>
    </location>
</feature>
<dbReference type="AlphaFoldDB" id="A0A3S8U5U5"/>
<sequence length="83" mass="8616">MKRIALVLAPLAFATAVAAQATLPEVADTDGNGTWSLVELQAVWTDMTEEGFAAIDTNVDGAVDTTELQAALDNAVIMPPATN</sequence>
<proteinExistence type="predicted"/>